<organism evidence="1 2">
    <name type="scientific">Rhododendron molle</name>
    <name type="common">Chinese azalea</name>
    <name type="synonym">Azalea mollis</name>
    <dbReference type="NCBI Taxonomy" id="49168"/>
    <lineage>
        <taxon>Eukaryota</taxon>
        <taxon>Viridiplantae</taxon>
        <taxon>Streptophyta</taxon>
        <taxon>Embryophyta</taxon>
        <taxon>Tracheophyta</taxon>
        <taxon>Spermatophyta</taxon>
        <taxon>Magnoliopsida</taxon>
        <taxon>eudicotyledons</taxon>
        <taxon>Gunneridae</taxon>
        <taxon>Pentapetalae</taxon>
        <taxon>asterids</taxon>
        <taxon>Ericales</taxon>
        <taxon>Ericaceae</taxon>
        <taxon>Ericoideae</taxon>
        <taxon>Rhodoreae</taxon>
        <taxon>Rhododendron</taxon>
    </lineage>
</organism>
<evidence type="ECO:0000313" key="2">
    <source>
        <dbReference type="Proteomes" id="UP001062846"/>
    </source>
</evidence>
<comment type="caution">
    <text evidence="1">The sequence shown here is derived from an EMBL/GenBank/DDBJ whole genome shotgun (WGS) entry which is preliminary data.</text>
</comment>
<dbReference type="EMBL" id="CM046395">
    <property type="protein sequence ID" value="KAI8542246.1"/>
    <property type="molecule type" value="Genomic_DNA"/>
</dbReference>
<accession>A0ACC0MMG8</accession>
<keyword evidence="2" id="KW-1185">Reference proteome</keyword>
<protein>
    <submittedName>
        <fullName evidence="1">Uncharacterized protein</fullName>
    </submittedName>
</protein>
<name>A0ACC0MMG8_RHOML</name>
<sequence>MKSSSSTAAIHPEHGNPHLRIRTLTGGRRCRPNCVIVVAMNQYRFYTALLLATFPSIFQDLSFREIFCGYRLWFGLSNIAKCKEPFPLLHEYTDQQHFLEGALNFYNLLRIVHEVLAHLRLAPGQLMPNAWKIFYGAIVAFKELGKLGRSMMEMEVVGPVTPGINSVWGDSNLNEIENIHPEANDIEDIVKTIKKKSIGYSELVTPETLYSRLLDHNPNGNFQTLP</sequence>
<proteinExistence type="predicted"/>
<gene>
    <name evidence="1" type="ORF">RHMOL_Rhmol08G0123600</name>
</gene>
<reference evidence="1" key="1">
    <citation type="submission" date="2022-02" db="EMBL/GenBank/DDBJ databases">
        <title>Plant Genome Project.</title>
        <authorList>
            <person name="Zhang R.-G."/>
        </authorList>
    </citation>
    <scope>NUCLEOTIDE SEQUENCE</scope>
    <source>
        <strain evidence="1">AT1</strain>
    </source>
</reference>
<dbReference type="Proteomes" id="UP001062846">
    <property type="component" value="Chromosome 8"/>
</dbReference>
<evidence type="ECO:0000313" key="1">
    <source>
        <dbReference type="EMBL" id="KAI8542246.1"/>
    </source>
</evidence>